<dbReference type="KEGG" id="crw:CROST_030330"/>
<accession>A0A1S8LZ43</accession>
<dbReference type="GO" id="GO:0003700">
    <property type="term" value="F:DNA-binding transcription factor activity"/>
    <property type="evidence" value="ECO:0007669"/>
    <property type="project" value="InterPro"/>
</dbReference>
<reference evidence="5 6" key="1">
    <citation type="submission" date="2022-04" db="EMBL/GenBank/DDBJ databases">
        <title>Genome sequence of C. roseum typestrain.</title>
        <authorList>
            <person name="Poehlein A."/>
            <person name="Schoch T."/>
            <person name="Duerre P."/>
            <person name="Daniel R."/>
        </authorList>
    </citation>
    <scope>NUCLEOTIDE SEQUENCE [LARGE SCALE GENOMIC DNA]</scope>
    <source>
        <strain evidence="5 6">DSM 7320</strain>
    </source>
</reference>
<dbReference type="AlphaFoldDB" id="A0A1S8LZ43"/>
<keyword evidence="6" id="KW-1185">Reference proteome</keyword>
<comment type="similarity">
    <text evidence="1">Belongs to the LysR transcriptional regulatory family.</text>
</comment>
<dbReference type="InterPro" id="IPR036390">
    <property type="entry name" value="WH_DNA-bd_sf"/>
</dbReference>
<dbReference type="Pfam" id="PF03466">
    <property type="entry name" value="LysR_substrate"/>
    <property type="match status" value="1"/>
</dbReference>
<dbReference type="SUPFAM" id="SSF46785">
    <property type="entry name" value="Winged helix' DNA-binding domain"/>
    <property type="match status" value="1"/>
</dbReference>
<dbReference type="PRINTS" id="PR00039">
    <property type="entry name" value="HTHLYSR"/>
</dbReference>
<dbReference type="PROSITE" id="PS50931">
    <property type="entry name" value="HTH_LYSR"/>
    <property type="match status" value="1"/>
</dbReference>
<dbReference type="RefSeq" id="WP_077834710.1">
    <property type="nucleotide sequence ID" value="NZ_CP096983.1"/>
</dbReference>
<dbReference type="Pfam" id="PF00126">
    <property type="entry name" value="HTH_1"/>
    <property type="match status" value="1"/>
</dbReference>
<dbReference type="InterPro" id="IPR005119">
    <property type="entry name" value="LysR_subst-bd"/>
</dbReference>
<gene>
    <name evidence="5" type="primary">catM</name>
    <name evidence="5" type="ORF">CROST_030330</name>
</gene>
<evidence type="ECO:0000256" key="3">
    <source>
        <dbReference type="ARBA" id="ARBA00023125"/>
    </source>
</evidence>
<dbReference type="FunFam" id="1.10.10.10:FF:000001">
    <property type="entry name" value="LysR family transcriptional regulator"/>
    <property type="match status" value="1"/>
</dbReference>
<name>A0A1S8LZ43_9CLOT</name>
<dbReference type="GO" id="GO:0003677">
    <property type="term" value="F:DNA binding"/>
    <property type="evidence" value="ECO:0007669"/>
    <property type="project" value="UniProtKB-KW"/>
</dbReference>
<sequence length="286" mass="32339">MDIKQLRYFYTIAEEGKITTAAKKLHIAQPPLSYQLKNLENELGVKLVERGSRSIKLTDAGLMLYNRAKQILNLTQTTIDELNDFKNGTHGTLSIGTVSSSGPSLVNNILLKFHEKYPLINFEIHEGNTYELLEILKRGIIEFAIVRTPFNAYGFNCIYLPSEPMAAIMHPDFNYSSKSTTKINELYDKPLIFYRRFEKLIYEACENSGFHPKVFCKNDDARTSLLWASAGLGIAITPKSVVSLGNSNLVCKEIDDLSLSTQLAVIWPKNSYISSTAKNFFEMFKL</sequence>
<organism evidence="5 6">
    <name type="scientific">Clostridium felsineum</name>
    <dbReference type="NCBI Taxonomy" id="36839"/>
    <lineage>
        <taxon>Bacteria</taxon>
        <taxon>Bacillati</taxon>
        <taxon>Bacillota</taxon>
        <taxon>Clostridia</taxon>
        <taxon>Eubacteriales</taxon>
        <taxon>Clostridiaceae</taxon>
        <taxon>Clostridium</taxon>
    </lineage>
</organism>
<dbReference type="InterPro" id="IPR050950">
    <property type="entry name" value="HTH-type_LysR_regulators"/>
</dbReference>
<dbReference type="PANTHER" id="PTHR30419:SF28">
    <property type="entry name" value="HTH-TYPE TRANSCRIPTIONAL REGULATOR BSDA"/>
    <property type="match status" value="1"/>
</dbReference>
<proteinExistence type="inferred from homology"/>
<dbReference type="CDD" id="cd05466">
    <property type="entry name" value="PBP2_LTTR_substrate"/>
    <property type="match status" value="1"/>
</dbReference>
<dbReference type="GO" id="GO:0005829">
    <property type="term" value="C:cytosol"/>
    <property type="evidence" value="ECO:0007669"/>
    <property type="project" value="TreeGrafter"/>
</dbReference>
<dbReference type="PANTHER" id="PTHR30419">
    <property type="entry name" value="HTH-TYPE TRANSCRIPTIONAL REGULATOR YBHD"/>
    <property type="match status" value="1"/>
</dbReference>
<dbReference type="STRING" id="84029.CROST_35110"/>
<dbReference type="Gene3D" id="3.40.190.290">
    <property type="match status" value="1"/>
</dbReference>
<dbReference type="SUPFAM" id="SSF53850">
    <property type="entry name" value="Periplasmic binding protein-like II"/>
    <property type="match status" value="1"/>
</dbReference>
<evidence type="ECO:0000313" key="6">
    <source>
        <dbReference type="Proteomes" id="UP000190951"/>
    </source>
</evidence>
<evidence type="ECO:0000256" key="1">
    <source>
        <dbReference type="ARBA" id="ARBA00009437"/>
    </source>
</evidence>
<dbReference type="Gene3D" id="1.10.10.10">
    <property type="entry name" value="Winged helix-like DNA-binding domain superfamily/Winged helix DNA-binding domain"/>
    <property type="match status" value="1"/>
</dbReference>
<protein>
    <submittedName>
        <fullName evidence="5">HTH-type transcriptional regulator CatM</fullName>
    </submittedName>
</protein>
<evidence type="ECO:0000256" key="4">
    <source>
        <dbReference type="ARBA" id="ARBA00023163"/>
    </source>
</evidence>
<dbReference type="Proteomes" id="UP000190951">
    <property type="component" value="Chromosome"/>
</dbReference>
<dbReference type="InterPro" id="IPR000847">
    <property type="entry name" value="LysR_HTH_N"/>
</dbReference>
<dbReference type="EMBL" id="CP096983">
    <property type="protein sequence ID" value="URZ12311.1"/>
    <property type="molecule type" value="Genomic_DNA"/>
</dbReference>
<dbReference type="InterPro" id="IPR036388">
    <property type="entry name" value="WH-like_DNA-bd_sf"/>
</dbReference>
<evidence type="ECO:0000256" key="2">
    <source>
        <dbReference type="ARBA" id="ARBA00023015"/>
    </source>
</evidence>
<keyword evidence="2" id="KW-0805">Transcription regulation</keyword>
<keyword evidence="3" id="KW-0238">DNA-binding</keyword>
<evidence type="ECO:0000313" key="5">
    <source>
        <dbReference type="EMBL" id="URZ12311.1"/>
    </source>
</evidence>
<keyword evidence="4" id="KW-0804">Transcription</keyword>